<dbReference type="Pfam" id="PF16249">
    <property type="entry name" value="DUF4906"/>
    <property type="match status" value="1"/>
</dbReference>
<dbReference type="GO" id="GO:0009289">
    <property type="term" value="C:pilus"/>
    <property type="evidence" value="ECO:0007669"/>
    <property type="project" value="UniProtKB-SubCell"/>
</dbReference>
<evidence type="ECO:0000256" key="5">
    <source>
        <dbReference type="SAM" id="MobiDB-lite"/>
    </source>
</evidence>
<dbReference type="HOGENOM" id="CLU_354763_0_0_10"/>
<evidence type="ECO:0008006" key="11">
    <source>
        <dbReference type="Google" id="ProtNLM"/>
    </source>
</evidence>
<protein>
    <recommendedName>
        <fullName evidence="11">Major fimbrial subunit protein N-terminal domain-containing protein</fullName>
    </recommendedName>
</protein>
<evidence type="ECO:0000259" key="7">
    <source>
        <dbReference type="Pfam" id="PF06321"/>
    </source>
</evidence>
<feature type="chain" id="PRO_5003300339" description="Major fimbrial subunit protein N-terminal domain-containing protein" evidence="6">
    <location>
        <begin position="22"/>
        <end position="809"/>
    </location>
</feature>
<evidence type="ECO:0000256" key="6">
    <source>
        <dbReference type="SAM" id="SignalP"/>
    </source>
</evidence>
<evidence type="ECO:0000313" key="10">
    <source>
        <dbReference type="Proteomes" id="UP000003416"/>
    </source>
</evidence>
<dbReference type="AlphaFoldDB" id="F3PVY3"/>
<evidence type="ECO:0000259" key="8">
    <source>
        <dbReference type="Pfam" id="PF16249"/>
    </source>
</evidence>
<dbReference type="Gene3D" id="2.60.40.2580">
    <property type="match status" value="1"/>
</dbReference>
<dbReference type="InterPro" id="IPR029141">
    <property type="entry name" value="FimA_N"/>
</dbReference>
<feature type="domain" description="DUF4906" evidence="8">
    <location>
        <begin position="259"/>
        <end position="347"/>
    </location>
</feature>
<sequence length="809" mass="90792">MKNIALILFLSALLFSGCVKDEFVSPNGNVPEGEPALVSLKMGMAAMGSRARTRVVPDDVENKIENLHVLIFDAQDNIVTNQRHEGLNVSGSSPLSLDVKTYSGSGMRICIVANTHDAAMGEQLTAVNTYQRLRDIVVTAEDLDFGLNKTRPLMMTDMKENVVIHSGQNSGKIDMQLHFMTAKLTLIVKDATPAGQKVTILGWDVVDAPKRNFVFHREKTPSDSGDAVTVSEPGHWLTTGADYPFETETTEPDGKKTLTQGLYLFENRRGGRVNRGLPIDQYPDMAYTDTDHRGKGWFKPERATAVLIRAMHETSVGTRQIKAYIYLGSDNHGNYDIERGNHYTFTVTVKGLDDIAVDSSIEYENGDFAVDHGDNLTMDSHPDFRPMRIHAPKGVVTMEIQDEAGRTYKDPGFTATWLKISPLNLMFHQVKQTGEDAKWQQDANPTSGFVRGRYIPHTSVRKTLSDAQKWWTAYSDISVKDDGDNEMAFADATYRMCYKITCIPFDNAAAVTNHTLYVYADEFLQARGNPRKAKVRFTFYKDGNLHTPNPEIRIFDISQDGYIEVFDSNNSDAGLTILKEDGTPSDIKELFVFENTEEAGLALNPGIDPDLQRIGPMQAGFYEYTLYGDDIMGADRKPDCYRNGKFQTANAVYVDVQRGVNSEPLGFGKEKDSYRPMYGNNKTGDKEPKPIPAYTGTNSGAPYYYPDARGLIYHPIYKSSAARYCHEKNRDVNGDGIIDESEAHWYMPAAEQLLMAWIGGLQDNFNLDSRYWSVSEMYADANHYFEFMGGGSHYEFDHNRYSVRCVREL</sequence>
<dbReference type="PROSITE" id="PS51257">
    <property type="entry name" value="PROKAR_LIPOPROTEIN"/>
    <property type="match status" value="1"/>
</dbReference>
<accession>F3PVY3</accession>
<keyword evidence="3 6" id="KW-0732">Signal</keyword>
<feature type="region of interest" description="Disordered" evidence="5">
    <location>
        <begin position="671"/>
        <end position="692"/>
    </location>
</feature>
<gene>
    <name evidence="9" type="ORF">HMPREF9446_02913</name>
</gene>
<dbReference type="RefSeq" id="WP_009126142.1">
    <property type="nucleotide sequence ID" value="NZ_GL882683.1"/>
</dbReference>
<name>F3PVY3_9BACE</name>
<comment type="subcellular location">
    <subcellularLocation>
        <location evidence="1">Fimbrium</location>
    </subcellularLocation>
</comment>
<evidence type="ECO:0000256" key="4">
    <source>
        <dbReference type="ARBA" id="ARBA00023263"/>
    </source>
</evidence>
<dbReference type="GeneID" id="86050360"/>
<dbReference type="eggNOG" id="ENOG5033R1V">
    <property type="taxonomic scope" value="Bacteria"/>
</dbReference>
<dbReference type="STRING" id="763034.HMPREF9446_02913"/>
<evidence type="ECO:0000256" key="3">
    <source>
        <dbReference type="ARBA" id="ARBA00022729"/>
    </source>
</evidence>
<proteinExistence type="inferred from homology"/>
<organism evidence="9 10">
    <name type="scientific">Bacteroides fluxus YIT 12057</name>
    <dbReference type="NCBI Taxonomy" id="763034"/>
    <lineage>
        <taxon>Bacteria</taxon>
        <taxon>Pseudomonadati</taxon>
        <taxon>Bacteroidota</taxon>
        <taxon>Bacteroidia</taxon>
        <taxon>Bacteroidales</taxon>
        <taxon>Bacteroidaceae</taxon>
        <taxon>Bacteroides</taxon>
    </lineage>
</organism>
<dbReference type="EMBL" id="AFBN01000089">
    <property type="protein sequence ID" value="EGF52697.1"/>
    <property type="molecule type" value="Genomic_DNA"/>
</dbReference>
<evidence type="ECO:0000256" key="2">
    <source>
        <dbReference type="ARBA" id="ARBA00006011"/>
    </source>
</evidence>
<comment type="similarity">
    <text evidence="2">Belongs to the bacteroidetes fimbrillin superfamily. FimA/Mfa1 family.</text>
</comment>
<evidence type="ECO:0000313" key="9">
    <source>
        <dbReference type="EMBL" id="EGF52697.1"/>
    </source>
</evidence>
<feature type="signal peptide" evidence="6">
    <location>
        <begin position="1"/>
        <end position="21"/>
    </location>
</feature>
<reference evidence="9 10" key="1">
    <citation type="submission" date="2011-02" db="EMBL/GenBank/DDBJ databases">
        <authorList>
            <person name="Weinstock G."/>
            <person name="Sodergren E."/>
            <person name="Clifton S."/>
            <person name="Fulton L."/>
            <person name="Fulton B."/>
            <person name="Courtney L."/>
            <person name="Fronick C."/>
            <person name="Harrison M."/>
            <person name="Strong C."/>
            <person name="Farmer C."/>
            <person name="Delahaunty K."/>
            <person name="Markovic C."/>
            <person name="Hall O."/>
            <person name="Minx P."/>
            <person name="Tomlinson C."/>
            <person name="Mitreva M."/>
            <person name="Hou S."/>
            <person name="Chen J."/>
            <person name="Wollam A."/>
            <person name="Pepin K.H."/>
            <person name="Johnson M."/>
            <person name="Bhonagiri V."/>
            <person name="Zhang X."/>
            <person name="Suruliraj S."/>
            <person name="Warren W."/>
            <person name="Chinwalla A."/>
            <person name="Mardis E.R."/>
            <person name="Wilson R.K."/>
        </authorList>
    </citation>
    <scope>NUCLEOTIDE SEQUENCE [LARGE SCALE GENOMIC DNA]</scope>
    <source>
        <strain evidence="9 10">YIT 12057</strain>
    </source>
</reference>
<comment type="caution">
    <text evidence="9">The sequence shown here is derived from an EMBL/GenBank/DDBJ whole genome shotgun (WGS) entry which is preliminary data.</text>
</comment>
<feature type="domain" description="Major fimbrial subunit protein N-terminal" evidence="7">
    <location>
        <begin position="38"/>
        <end position="169"/>
    </location>
</feature>
<dbReference type="Pfam" id="PF06321">
    <property type="entry name" value="P_gingi_FimA"/>
    <property type="match status" value="1"/>
</dbReference>
<dbReference type="InterPro" id="IPR032594">
    <property type="entry name" value="DUF4906"/>
</dbReference>
<keyword evidence="10" id="KW-1185">Reference proteome</keyword>
<dbReference type="Proteomes" id="UP000003416">
    <property type="component" value="Unassembled WGS sequence"/>
</dbReference>
<keyword evidence="4" id="KW-0281">Fimbrium</keyword>
<evidence type="ECO:0000256" key="1">
    <source>
        <dbReference type="ARBA" id="ARBA00004561"/>
    </source>
</evidence>